<dbReference type="InterPro" id="IPR040229">
    <property type="entry name" value="At3g27390-like"/>
</dbReference>
<accession>A0AAV7E089</accession>
<keyword evidence="3" id="KW-1185">Reference proteome</keyword>
<evidence type="ECO:0000313" key="3">
    <source>
        <dbReference type="Proteomes" id="UP000825729"/>
    </source>
</evidence>
<comment type="caution">
    <text evidence="2">The sequence shown here is derived from an EMBL/GenBank/DDBJ whole genome shotgun (WGS) entry which is preliminary data.</text>
</comment>
<dbReference type="PANTHER" id="PTHR31133">
    <property type="entry name" value="MEMBRANE PROTEIN"/>
    <property type="match status" value="1"/>
</dbReference>
<reference evidence="2 3" key="1">
    <citation type="submission" date="2021-07" db="EMBL/GenBank/DDBJ databases">
        <title>The Aristolochia fimbriata genome: insights into angiosperm evolution, floral development and chemical biosynthesis.</title>
        <authorList>
            <person name="Jiao Y."/>
        </authorList>
    </citation>
    <scope>NUCLEOTIDE SEQUENCE [LARGE SCALE GENOMIC DNA]</scope>
    <source>
        <strain evidence="2">IBCAS-2021</strain>
        <tissue evidence="2">Leaf</tissue>
    </source>
</reference>
<keyword evidence="1" id="KW-0812">Transmembrane</keyword>
<dbReference type="EMBL" id="JAINDJ010000008">
    <property type="protein sequence ID" value="KAG9440787.1"/>
    <property type="molecule type" value="Genomic_DNA"/>
</dbReference>
<feature type="transmembrane region" description="Helical" evidence="1">
    <location>
        <begin position="88"/>
        <end position="108"/>
    </location>
</feature>
<feature type="transmembrane region" description="Helical" evidence="1">
    <location>
        <begin position="42"/>
        <end position="67"/>
    </location>
</feature>
<organism evidence="2 3">
    <name type="scientific">Aristolochia fimbriata</name>
    <name type="common">White veined hardy Dutchman's pipe vine</name>
    <dbReference type="NCBI Taxonomy" id="158543"/>
    <lineage>
        <taxon>Eukaryota</taxon>
        <taxon>Viridiplantae</taxon>
        <taxon>Streptophyta</taxon>
        <taxon>Embryophyta</taxon>
        <taxon>Tracheophyta</taxon>
        <taxon>Spermatophyta</taxon>
        <taxon>Magnoliopsida</taxon>
        <taxon>Magnoliidae</taxon>
        <taxon>Piperales</taxon>
        <taxon>Aristolochiaceae</taxon>
        <taxon>Aristolochia</taxon>
    </lineage>
</organism>
<feature type="transmembrane region" description="Helical" evidence="1">
    <location>
        <begin position="184"/>
        <end position="206"/>
    </location>
</feature>
<sequence length="544" mass="61009">MGSYGRHLLHLCNFVTGATVFVFLLVLGLAKAAVVCPIVTLVISVGNSVVVIGLWPYHFVWTCYCLLRTKKFGTLLKALLLTNLPISLLAWLAVAIIGSILAGFGYGLSSPVIATFEAIIEGVENKLIRCFVDGTWNSVVRGRIIVRDFADVCYYSYFSVMDGLLESETEEPTEIKLFQIPGCALAGILGVLVDVPLVTIIVLYKAPIMLYKGWVRQAYDLMGKEAPFSKTFCVPFAGLFILLWPVAVSVVAFAGTVSSFFLGCYAAAVAYQENSTKRGLLFVIAAISLFDEYTNDFLYLREGSCFPRPKYRECQDSSALEFPPLSSSGQTDIVQTKQSPLRTSSLKMQELKGFMIWSNFFKACEEIGIELVRLGAIRISDLEGWQRSKNKIVLIGLPAYVFLQCFLRSIENGSDGFLMRDGTELTRSNRPEERVFEWLFEPMYLMKEQLEAAKLNPEEEAYLYKLTLYCGDGERVRTWNNDGVPSADEIRRAHLHATSRRLQGFCISVSRLPTFWRRFHEVVKVLHQEAQSMAGTTFHDIVIV</sequence>
<evidence type="ECO:0000256" key="1">
    <source>
        <dbReference type="SAM" id="Phobius"/>
    </source>
</evidence>
<keyword evidence="1" id="KW-0472">Membrane</keyword>
<gene>
    <name evidence="2" type="ORF">H6P81_020952</name>
</gene>
<name>A0AAV7E089_ARIFI</name>
<dbReference type="PANTHER" id="PTHR31133:SF9">
    <property type="entry name" value="TRANSMEMBRANE PROTEIN"/>
    <property type="match status" value="1"/>
</dbReference>
<feature type="transmembrane region" description="Helical" evidence="1">
    <location>
        <begin position="227"/>
        <end position="244"/>
    </location>
</feature>
<evidence type="ECO:0000313" key="2">
    <source>
        <dbReference type="EMBL" id="KAG9440787.1"/>
    </source>
</evidence>
<dbReference type="Proteomes" id="UP000825729">
    <property type="component" value="Unassembled WGS sequence"/>
</dbReference>
<keyword evidence="1" id="KW-1133">Transmembrane helix</keyword>
<protein>
    <submittedName>
        <fullName evidence="2">Uncharacterized protein</fullName>
    </submittedName>
</protein>
<dbReference type="AlphaFoldDB" id="A0AAV7E089"/>
<proteinExistence type="predicted"/>